<gene>
    <name evidence="9" type="ORF">BOX15_Mlig005510g2</name>
</gene>
<keyword evidence="10" id="KW-1185">Reference proteome</keyword>
<evidence type="ECO:0000256" key="7">
    <source>
        <dbReference type="SAM" id="MobiDB-lite"/>
    </source>
</evidence>
<proteinExistence type="inferred from homology"/>
<evidence type="ECO:0000256" key="2">
    <source>
        <dbReference type="ARBA" id="ARBA00008307"/>
    </source>
</evidence>
<evidence type="ECO:0000256" key="4">
    <source>
        <dbReference type="ARBA" id="ARBA00022695"/>
    </source>
</evidence>
<keyword evidence="4" id="KW-0548">Nucleotidyltransferase</keyword>
<feature type="region of interest" description="Disordered" evidence="7">
    <location>
        <begin position="256"/>
        <end position="283"/>
    </location>
</feature>
<dbReference type="Gene3D" id="1.10.1410.40">
    <property type="match status" value="1"/>
</dbReference>
<dbReference type="SMART" id="SM01265">
    <property type="entry name" value="Mab-21"/>
    <property type="match status" value="1"/>
</dbReference>
<evidence type="ECO:0000256" key="3">
    <source>
        <dbReference type="ARBA" id="ARBA00022679"/>
    </source>
</evidence>
<comment type="cofactor">
    <cofactor evidence="1">
        <name>Mg(2+)</name>
        <dbReference type="ChEBI" id="CHEBI:18420"/>
    </cofactor>
</comment>
<keyword evidence="3" id="KW-0808">Transferase</keyword>
<dbReference type="PANTHER" id="PTHR10656:SF42">
    <property type="entry name" value="CYCLIC GMP-AMP SYNTHASE-LIKE PROTEIN-RELATED"/>
    <property type="match status" value="1"/>
</dbReference>
<accession>A0A267EF30</accession>
<name>A0A267EF30_9PLAT</name>
<dbReference type="EMBL" id="NIVC01002190">
    <property type="protein sequence ID" value="PAA60131.1"/>
    <property type="molecule type" value="Genomic_DNA"/>
</dbReference>
<keyword evidence="6" id="KW-0460">Magnesium</keyword>
<feature type="domain" description="Mab-21-like HhH/H2TH-like" evidence="8">
    <location>
        <begin position="383"/>
        <end position="467"/>
    </location>
</feature>
<evidence type="ECO:0000313" key="9">
    <source>
        <dbReference type="EMBL" id="PAA60131.1"/>
    </source>
</evidence>
<reference evidence="9 10" key="1">
    <citation type="submission" date="2017-06" db="EMBL/GenBank/DDBJ databases">
        <title>A platform for efficient transgenesis in Macrostomum lignano, a flatworm model organism for stem cell research.</title>
        <authorList>
            <person name="Berezikov E."/>
        </authorList>
    </citation>
    <scope>NUCLEOTIDE SEQUENCE [LARGE SCALE GENOMIC DNA]</scope>
    <source>
        <strain evidence="9">DV1</strain>
        <tissue evidence="9">Whole organism</tissue>
    </source>
</reference>
<protein>
    <recommendedName>
        <fullName evidence="8">Mab-21-like HhH/H2TH-like domain-containing protein</fullName>
    </recommendedName>
</protein>
<dbReference type="AlphaFoldDB" id="A0A267EF30"/>
<dbReference type="InterPro" id="IPR024810">
    <property type="entry name" value="MAB21L/cGLR"/>
</dbReference>
<keyword evidence="5" id="KW-0479">Metal-binding</keyword>
<dbReference type="InterPro" id="IPR046906">
    <property type="entry name" value="Mab-21_HhH/H2TH-like"/>
</dbReference>
<dbReference type="PANTHER" id="PTHR10656">
    <property type="entry name" value="CELL FATE DETERMINING PROTEIN MAB21-RELATED"/>
    <property type="match status" value="1"/>
</dbReference>
<dbReference type="Pfam" id="PF20266">
    <property type="entry name" value="Mab-21_C"/>
    <property type="match status" value="1"/>
</dbReference>
<dbReference type="GO" id="GO:0016779">
    <property type="term" value="F:nucleotidyltransferase activity"/>
    <property type="evidence" value="ECO:0007669"/>
    <property type="project" value="UniProtKB-KW"/>
</dbReference>
<feature type="compositionally biased region" description="Acidic residues" evidence="7">
    <location>
        <begin position="256"/>
        <end position="281"/>
    </location>
</feature>
<sequence>MKTKSNAKNRSYGHQIPASSSGDAARDPGRVLFNGLTSEKTIIEEPSPAAEALERLCPTFVSTDAEASFQETRRYLDRICQEMYYKLHVNNYRINYETPVVASTPEDLVWGEDERLEILLPLRLPQGNTLRIQPEGGPGLIGIKIPAVRQKPPTFEKDPLDFLKSSKRYVSSSVTLKSTWKLVNNAMQQISARYESDLTVQQVEINREAGSIDVTLTVTSRYLDTQLAAPPPGKSDASGADDEQDPVSFAIHVEDAVPEAEEDPQEEENVEEDEAAEDDAVPDILEPGIPATVVYISNRRRRGKVPEVTTRVLHLRFMPVIRYPSDEHAYLTPRPYSFGSKGSLGQDLWTVQYSMEEALLMQSLSRADRGLRLRVWRGLTEFCREQPELRCVSRDMLKHVMFHLAETEIDLVGIRWQRANLAHYTSDILSCVRDHMRSGNLPHFFYKDVNLLQCLQLHQRRSAALKIDFYVRKETAFVRALRRTVAEREAKQLDAKA</sequence>
<evidence type="ECO:0000256" key="6">
    <source>
        <dbReference type="ARBA" id="ARBA00022842"/>
    </source>
</evidence>
<comment type="caution">
    <text evidence="9">The sequence shown here is derived from an EMBL/GenBank/DDBJ whole genome shotgun (WGS) entry which is preliminary data.</text>
</comment>
<organism evidence="9 10">
    <name type="scientific">Macrostomum lignano</name>
    <dbReference type="NCBI Taxonomy" id="282301"/>
    <lineage>
        <taxon>Eukaryota</taxon>
        <taxon>Metazoa</taxon>
        <taxon>Spiralia</taxon>
        <taxon>Lophotrochozoa</taxon>
        <taxon>Platyhelminthes</taxon>
        <taxon>Rhabditophora</taxon>
        <taxon>Macrostomorpha</taxon>
        <taxon>Macrostomida</taxon>
        <taxon>Macrostomidae</taxon>
        <taxon>Macrostomum</taxon>
    </lineage>
</organism>
<dbReference type="GO" id="GO:0046872">
    <property type="term" value="F:metal ion binding"/>
    <property type="evidence" value="ECO:0007669"/>
    <property type="project" value="UniProtKB-KW"/>
</dbReference>
<evidence type="ECO:0000256" key="1">
    <source>
        <dbReference type="ARBA" id="ARBA00001946"/>
    </source>
</evidence>
<feature type="region of interest" description="Disordered" evidence="7">
    <location>
        <begin position="1"/>
        <end position="30"/>
    </location>
</feature>
<comment type="similarity">
    <text evidence="2">Belongs to the mab-21 family.</text>
</comment>
<dbReference type="Proteomes" id="UP000215902">
    <property type="component" value="Unassembled WGS sequence"/>
</dbReference>
<evidence type="ECO:0000256" key="5">
    <source>
        <dbReference type="ARBA" id="ARBA00022723"/>
    </source>
</evidence>
<evidence type="ECO:0000313" key="10">
    <source>
        <dbReference type="Proteomes" id="UP000215902"/>
    </source>
</evidence>
<evidence type="ECO:0000259" key="8">
    <source>
        <dbReference type="Pfam" id="PF20266"/>
    </source>
</evidence>